<keyword evidence="1" id="KW-1015">Disulfide bond</keyword>
<feature type="disulfide bond" evidence="1">
    <location>
        <begin position="140"/>
        <end position="157"/>
    </location>
</feature>
<organism evidence="5 6">
    <name type="scientific">Pocillopora meandrina</name>
    <dbReference type="NCBI Taxonomy" id="46732"/>
    <lineage>
        <taxon>Eukaryota</taxon>
        <taxon>Metazoa</taxon>
        <taxon>Cnidaria</taxon>
        <taxon>Anthozoa</taxon>
        <taxon>Hexacorallia</taxon>
        <taxon>Scleractinia</taxon>
        <taxon>Astrocoeniina</taxon>
        <taxon>Pocilloporidae</taxon>
        <taxon>Pocillopora</taxon>
    </lineage>
</organism>
<evidence type="ECO:0000256" key="1">
    <source>
        <dbReference type="PROSITE-ProRule" id="PRU00076"/>
    </source>
</evidence>
<dbReference type="SUPFAM" id="SSF57196">
    <property type="entry name" value="EGF/Laminin"/>
    <property type="match status" value="1"/>
</dbReference>
<dbReference type="Gene3D" id="2.10.25.10">
    <property type="entry name" value="Laminin"/>
    <property type="match status" value="1"/>
</dbReference>
<evidence type="ECO:0000259" key="4">
    <source>
        <dbReference type="PROSITE" id="PS51406"/>
    </source>
</evidence>
<dbReference type="InterPro" id="IPR002181">
    <property type="entry name" value="Fibrinogen_a/b/g_C_dom"/>
</dbReference>
<feature type="disulfide bond" evidence="1">
    <location>
        <begin position="159"/>
        <end position="168"/>
    </location>
</feature>
<name>A0AAU9WLW8_9CNID</name>
<dbReference type="PROSITE" id="PS01186">
    <property type="entry name" value="EGF_2"/>
    <property type="match status" value="1"/>
</dbReference>
<dbReference type="Proteomes" id="UP001159428">
    <property type="component" value="Unassembled WGS sequence"/>
</dbReference>
<dbReference type="PROSITE" id="PS00022">
    <property type="entry name" value="EGF_1"/>
    <property type="match status" value="1"/>
</dbReference>
<dbReference type="Gene3D" id="2.60.120.1000">
    <property type="match status" value="1"/>
</dbReference>
<evidence type="ECO:0008006" key="7">
    <source>
        <dbReference type="Google" id="ProtNLM"/>
    </source>
</evidence>
<comment type="caution">
    <text evidence="5">The sequence shown here is derived from an EMBL/GenBank/DDBJ whole genome shotgun (WGS) entry which is preliminary data.</text>
</comment>
<dbReference type="EMBL" id="CALNXJ010000016">
    <property type="protein sequence ID" value="CAH3118380.1"/>
    <property type="molecule type" value="Genomic_DNA"/>
</dbReference>
<sequence length="405" mass="45521">RTPKATHSDANSPTVTIMLLLPLLLFFPSLLELMFAVQNSALYRYPTGRVSFGKFKCDPYYYLWEEKLKSSMVKDQFECSFFCIGEPKCSSFNIAAFPDSEGLYLCELLANDKFRGTGNSFKNASFHHFSPWSPCESAPCKNGGVCVPEYERNSYQCDCKPGFCGTHCKRGESENTAIKGSTSIKKHRMYYVQFFFIFQGDKSCSQIKLCSLPSGSYDIDPDGEGGVKPFKVYCDMTDKDGVGVTVVNHDSESRTLVNGFETPGSYSRNITYMETDLVQLASLTASSVHCEQFIKYECYNTVLFRNSKANGWWVALNGEKMFYWGGVDSDPYKCACSLNNTCADPNYNCNCDKNDNTWREDSGFLTDKSKLPVTQLRFGDTGITDDGIDEKAYHTLGKLKCYGLK</sequence>
<gene>
    <name evidence="5" type="ORF">PMEA_00007315</name>
</gene>
<evidence type="ECO:0000313" key="5">
    <source>
        <dbReference type="EMBL" id="CAH3118380.1"/>
    </source>
</evidence>
<dbReference type="InterPro" id="IPR000742">
    <property type="entry name" value="EGF"/>
</dbReference>
<feature type="domain" description="EGF-like" evidence="3">
    <location>
        <begin position="131"/>
        <end position="169"/>
    </location>
</feature>
<dbReference type="Pfam" id="PF00008">
    <property type="entry name" value="EGF"/>
    <property type="match status" value="1"/>
</dbReference>
<feature type="non-terminal residue" evidence="5">
    <location>
        <position position="1"/>
    </location>
</feature>
<comment type="caution">
    <text evidence="1">Lacks conserved residue(s) required for the propagation of feature annotation.</text>
</comment>
<dbReference type="PROSITE" id="PS50026">
    <property type="entry name" value="EGF_3"/>
    <property type="match status" value="1"/>
</dbReference>
<feature type="domain" description="Fibrinogen C-terminal" evidence="4">
    <location>
        <begin position="195"/>
        <end position="249"/>
    </location>
</feature>
<dbReference type="PROSITE" id="PS51406">
    <property type="entry name" value="FIBRINOGEN_C_2"/>
    <property type="match status" value="1"/>
</dbReference>
<proteinExistence type="predicted"/>
<accession>A0AAU9WLW8</accession>
<dbReference type="SUPFAM" id="SSF56496">
    <property type="entry name" value="Fibrinogen C-terminal domain-like"/>
    <property type="match status" value="1"/>
</dbReference>
<keyword evidence="2" id="KW-1133">Transmembrane helix</keyword>
<keyword evidence="6" id="KW-1185">Reference proteome</keyword>
<dbReference type="InterPro" id="IPR036056">
    <property type="entry name" value="Fibrinogen-like_C"/>
</dbReference>
<evidence type="ECO:0000259" key="3">
    <source>
        <dbReference type="PROSITE" id="PS50026"/>
    </source>
</evidence>
<feature type="transmembrane region" description="Helical" evidence="2">
    <location>
        <begin position="15"/>
        <end position="37"/>
    </location>
</feature>
<dbReference type="AlphaFoldDB" id="A0AAU9WLW8"/>
<dbReference type="NCBIfam" id="NF040941">
    <property type="entry name" value="GGGWT_bact"/>
    <property type="match status" value="1"/>
</dbReference>
<evidence type="ECO:0000256" key="2">
    <source>
        <dbReference type="SAM" id="Phobius"/>
    </source>
</evidence>
<dbReference type="CDD" id="cd00054">
    <property type="entry name" value="EGF_CA"/>
    <property type="match status" value="1"/>
</dbReference>
<reference evidence="5 6" key="1">
    <citation type="submission" date="2022-05" db="EMBL/GenBank/DDBJ databases">
        <authorList>
            <consortium name="Genoscope - CEA"/>
            <person name="William W."/>
        </authorList>
    </citation>
    <scope>NUCLEOTIDE SEQUENCE [LARGE SCALE GENOMIC DNA]</scope>
</reference>
<keyword evidence="2" id="KW-0812">Transmembrane</keyword>
<keyword evidence="2" id="KW-0472">Membrane</keyword>
<protein>
    <recommendedName>
        <fullName evidence="7">EGF-like domain-containing protein</fullName>
    </recommendedName>
</protein>
<dbReference type="SMART" id="SM00181">
    <property type="entry name" value="EGF"/>
    <property type="match status" value="1"/>
</dbReference>
<keyword evidence="1" id="KW-0245">EGF-like domain</keyword>
<evidence type="ECO:0000313" key="6">
    <source>
        <dbReference type="Proteomes" id="UP001159428"/>
    </source>
</evidence>